<dbReference type="InterPro" id="IPR002734">
    <property type="entry name" value="RibDG_C"/>
</dbReference>
<dbReference type="PANTHER" id="PTHR38011">
    <property type="entry name" value="DIHYDROFOLATE REDUCTASE FAMILY PROTEIN (AFU_ORTHOLOGUE AFUA_8G06820)"/>
    <property type="match status" value="1"/>
</dbReference>
<dbReference type="RefSeq" id="WP_093376525.1">
    <property type="nucleotide sequence ID" value="NZ_BNAN01000002.1"/>
</dbReference>
<dbReference type="SUPFAM" id="SSF53597">
    <property type="entry name" value="Dihydrofolate reductase-like"/>
    <property type="match status" value="1"/>
</dbReference>
<keyword evidence="3" id="KW-0560">Oxidoreductase</keyword>
<proteinExistence type="predicted"/>
<feature type="domain" description="Bacterial bifunctional deaminase-reductase C-terminal" evidence="4">
    <location>
        <begin position="41"/>
        <end position="230"/>
    </location>
</feature>
<dbReference type="STRING" id="285351.SAMN04488035_1400"/>
<keyword evidence="6" id="KW-1185">Reference proteome</keyword>
<dbReference type="InterPro" id="IPR024072">
    <property type="entry name" value="DHFR-like_dom_sf"/>
</dbReference>
<accession>A0A1I2FPB7</accession>
<dbReference type="GO" id="GO:0009231">
    <property type="term" value="P:riboflavin biosynthetic process"/>
    <property type="evidence" value="ECO:0007669"/>
    <property type="project" value="InterPro"/>
</dbReference>
<dbReference type="PANTHER" id="PTHR38011:SF7">
    <property type="entry name" value="2,5-DIAMINO-6-RIBOSYLAMINO-4(3H)-PYRIMIDINONE 5'-PHOSPHATE REDUCTASE"/>
    <property type="match status" value="1"/>
</dbReference>
<dbReference type="Proteomes" id="UP000198520">
    <property type="component" value="Unassembled WGS sequence"/>
</dbReference>
<evidence type="ECO:0000256" key="3">
    <source>
        <dbReference type="ARBA" id="ARBA00023002"/>
    </source>
</evidence>
<protein>
    <submittedName>
        <fullName evidence="5">Pyrimidine reductase, riboflavin biosynthesis</fullName>
    </submittedName>
</protein>
<name>A0A1I2FPB7_9MICO</name>
<dbReference type="InterPro" id="IPR050765">
    <property type="entry name" value="Riboflavin_Biosynth_HTPR"/>
</dbReference>
<dbReference type="Pfam" id="PF01872">
    <property type="entry name" value="RibD_C"/>
    <property type="match status" value="1"/>
</dbReference>
<keyword evidence="2" id="KW-0521">NADP</keyword>
<evidence type="ECO:0000259" key="4">
    <source>
        <dbReference type="Pfam" id="PF01872"/>
    </source>
</evidence>
<evidence type="ECO:0000313" key="5">
    <source>
        <dbReference type="EMBL" id="SFF06296.1"/>
    </source>
</evidence>
<dbReference type="AlphaFoldDB" id="A0A1I2FPB7"/>
<comment type="pathway">
    <text evidence="1">Cofactor biosynthesis; riboflavin biosynthesis.</text>
</comment>
<dbReference type="OrthoDB" id="5243299at2"/>
<evidence type="ECO:0000313" key="6">
    <source>
        <dbReference type="Proteomes" id="UP000198520"/>
    </source>
</evidence>
<organism evidence="5 6">
    <name type="scientific">Flavimobilis marinus</name>
    <dbReference type="NCBI Taxonomy" id="285351"/>
    <lineage>
        <taxon>Bacteria</taxon>
        <taxon>Bacillati</taxon>
        <taxon>Actinomycetota</taxon>
        <taxon>Actinomycetes</taxon>
        <taxon>Micrococcales</taxon>
        <taxon>Jonesiaceae</taxon>
        <taxon>Flavimobilis</taxon>
    </lineage>
</organism>
<dbReference type="Gene3D" id="3.40.430.10">
    <property type="entry name" value="Dihydrofolate Reductase, subunit A"/>
    <property type="match status" value="1"/>
</dbReference>
<dbReference type="EMBL" id="FONZ01000002">
    <property type="protein sequence ID" value="SFF06296.1"/>
    <property type="molecule type" value="Genomic_DNA"/>
</dbReference>
<reference evidence="6" key="1">
    <citation type="submission" date="2016-10" db="EMBL/GenBank/DDBJ databases">
        <authorList>
            <person name="Varghese N."/>
            <person name="Submissions S."/>
        </authorList>
    </citation>
    <scope>NUCLEOTIDE SEQUENCE [LARGE SCALE GENOMIC DNA]</scope>
    <source>
        <strain evidence="6">DSM 19083</strain>
    </source>
</reference>
<dbReference type="GO" id="GO:0008703">
    <property type="term" value="F:5-amino-6-(5-phosphoribosylamino)uracil reductase activity"/>
    <property type="evidence" value="ECO:0007669"/>
    <property type="project" value="InterPro"/>
</dbReference>
<gene>
    <name evidence="5" type="ORF">SAMN04488035_1400</name>
</gene>
<evidence type="ECO:0000256" key="2">
    <source>
        <dbReference type="ARBA" id="ARBA00022857"/>
    </source>
</evidence>
<sequence>MAARVLPPLDLLLGPDAPRTIEVHAGEPDLGALFRVPGDGPLVRANMIATIDGAAWGPDRRSGSINGPADWRVFRILRALSDVVLVGAGTARAEEYRPWRVPADLQDLRAAAGLAPELEMAVVTRTGSLPPGLRVVDRPPLVCTSEAGADRLGSDADPERTIVAGATEVDLAAVLDALAARGLDRVLAEGGPELLGALVATDLVDELCLTTSPSVVGAGPGRILGGPAFGEVRPARLAHLLHADGMLLARWVLDGSER</sequence>
<evidence type="ECO:0000256" key="1">
    <source>
        <dbReference type="ARBA" id="ARBA00005104"/>
    </source>
</evidence>